<reference evidence="1 2" key="1">
    <citation type="journal article" date="2012" name="J. Bacteriol.">
        <title>Genome sequence of the cycloprodigiosin-producing bacterial strain Pseudoalteromonas rubra ATCC 29570(T).</title>
        <authorList>
            <person name="Xie B.B."/>
            <person name="Shu Y.L."/>
            <person name="Qin Q.L."/>
            <person name="Rong J.C."/>
            <person name="Zhang X.Y."/>
            <person name="Chen X.L."/>
            <person name="Zhou B.C."/>
            <person name="Zhang Y.Z."/>
        </authorList>
    </citation>
    <scope>NUCLEOTIDE SEQUENCE [LARGE SCALE GENOMIC DNA]</scope>
    <source>
        <strain evidence="1 2">DSM 6842</strain>
    </source>
</reference>
<evidence type="ECO:0000313" key="1">
    <source>
        <dbReference type="EMBL" id="KAF7781919.1"/>
    </source>
</evidence>
<protein>
    <submittedName>
        <fullName evidence="1">Uncharacterized protein</fullName>
    </submittedName>
</protein>
<accession>A0A8T0C213</accession>
<name>A0A8T0C213_9GAMM</name>
<dbReference type="AlphaFoldDB" id="A0A8T0C213"/>
<dbReference type="Proteomes" id="UP000016480">
    <property type="component" value="Unassembled WGS sequence"/>
</dbReference>
<gene>
    <name evidence="1" type="ORF">PRUB_b1291</name>
</gene>
<organism evidence="1 2">
    <name type="scientific">Pseudoalteromonas rubra</name>
    <dbReference type="NCBI Taxonomy" id="43658"/>
    <lineage>
        <taxon>Bacteria</taxon>
        <taxon>Pseudomonadati</taxon>
        <taxon>Pseudomonadota</taxon>
        <taxon>Gammaproteobacteria</taxon>
        <taxon>Alteromonadales</taxon>
        <taxon>Pseudoalteromonadaceae</taxon>
        <taxon>Pseudoalteromonas</taxon>
    </lineage>
</organism>
<proteinExistence type="predicted"/>
<sequence length="60" mass="6830">MTFFRFNSVIIKSLALKIFKQSQSDTTISKAISHVRPEKALCNSFIGEFCLFNSLMLNVN</sequence>
<comment type="caution">
    <text evidence="1">The sequence shown here is derived from an EMBL/GenBank/DDBJ whole genome shotgun (WGS) entry which is preliminary data.</text>
</comment>
<evidence type="ECO:0000313" key="2">
    <source>
        <dbReference type="Proteomes" id="UP000016480"/>
    </source>
</evidence>
<dbReference type="EMBL" id="AHCD03000044">
    <property type="protein sequence ID" value="KAF7781919.1"/>
    <property type="molecule type" value="Genomic_DNA"/>
</dbReference>